<dbReference type="PROSITE" id="PS00108">
    <property type="entry name" value="PROTEIN_KINASE_ST"/>
    <property type="match status" value="1"/>
</dbReference>
<dbReference type="InterPro" id="IPR050538">
    <property type="entry name" value="MAP_kinase_kinase_kinase"/>
</dbReference>
<evidence type="ECO:0000256" key="5">
    <source>
        <dbReference type="PROSITE-ProRule" id="PRU10141"/>
    </source>
</evidence>
<evidence type="ECO:0000256" key="4">
    <source>
        <dbReference type="ARBA" id="ARBA00022840"/>
    </source>
</evidence>
<dbReference type="PANTHER" id="PTHR48016">
    <property type="entry name" value="MAP KINASE KINASE KINASE SSK2-RELATED-RELATED"/>
    <property type="match status" value="1"/>
</dbReference>
<dbReference type="PROSITE" id="PS50011">
    <property type="entry name" value="PROTEIN_KINASE_DOM"/>
    <property type="match status" value="1"/>
</dbReference>
<proteinExistence type="predicted"/>
<dbReference type="GO" id="GO:0005524">
    <property type="term" value="F:ATP binding"/>
    <property type="evidence" value="ECO:0007669"/>
    <property type="project" value="UniProtKB-UniRule"/>
</dbReference>
<dbReference type="AlphaFoldDB" id="A0A914V665"/>
<feature type="binding site" evidence="5">
    <location>
        <position position="354"/>
    </location>
    <ligand>
        <name>ATP</name>
        <dbReference type="ChEBI" id="CHEBI:30616"/>
    </ligand>
</feature>
<dbReference type="InterPro" id="IPR008271">
    <property type="entry name" value="Ser/Thr_kinase_AS"/>
</dbReference>
<organism evidence="8 9">
    <name type="scientific">Plectus sambesii</name>
    <dbReference type="NCBI Taxonomy" id="2011161"/>
    <lineage>
        <taxon>Eukaryota</taxon>
        <taxon>Metazoa</taxon>
        <taxon>Ecdysozoa</taxon>
        <taxon>Nematoda</taxon>
        <taxon>Chromadorea</taxon>
        <taxon>Plectida</taxon>
        <taxon>Plectina</taxon>
        <taxon>Plectoidea</taxon>
        <taxon>Plectidae</taxon>
        <taxon>Plectus</taxon>
    </lineage>
</organism>
<dbReference type="CDD" id="cd14014">
    <property type="entry name" value="STKc_PknB_like"/>
    <property type="match status" value="1"/>
</dbReference>
<dbReference type="SUPFAM" id="SSF56112">
    <property type="entry name" value="Protein kinase-like (PK-like)"/>
    <property type="match status" value="1"/>
</dbReference>
<evidence type="ECO:0000256" key="1">
    <source>
        <dbReference type="ARBA" id="ARBA00022679"/>
    </source>
</evidence>
<accession>A0A914V665</accession>
<evidence type="ECO:0000313" key="9">
    <source>
        <dbReference type="WBParaSite" id="PSAMB.scaffold157size70979.g2691.t1"/>
    </source>
</evidence>
<feature type="region of interest" description="Disordered" evidence="6">
    <location>
        <begin position="618"/>
        <end position="644"/>
    </location>
</feature>
<evidence type="ECO:0000313" key="8">
    <source>
        <dbReference type="Proteomes" id="UP000887566"/>
    </source>
</evidence>
<evidence type="ECO:0000259" key="7">
    <source>
        <dbReference type="PROSITE" id="PS50011"/>
    </source>
</evidence>
<dbReference type="InterPro" id="IPR011009">
    <property type="entry name" value="Kinase-like_dom_sf"/>
</dbReference>
<evidence type="ECO:0000256" key="3">
    <source>
        <dbReference type="ARBA" id="ARBA00022777"/>
    </source>
</evidence>
<dbReference type="GO" id="GO:0004672">
    <property type="term" value="F:protein kinase activity"/>
    <property type="evidence" value="ECO:0007669"/>
    <property type="project" value="InterPro"/>
</dbReference>
<dbReference type="Pfam" id="PF00069">
    <property type="entry name" value="Pkinase"/>
    <property type="match status" value="1"/>
</dbReference>
<feature type="compositionally biased region" description="Basic and acidic residues" evidence="6">
    <location>
        <begin position="623"/>
        <end position="644"/>
    </location>
</feature>
<feature type="domain" description="Protein kinase" evidence="7">
    <location>
        <begin position="323"/>
        <end position="615"/>
    </location>
</feature>
<evidence type="ECO:0000256" key="2">
    <source>
        <dbReference type="ARBA" id="ARBA00022741"/>
    </source>
</evidence>
<dbReference type="WBParaSite" id="PSAMB.scaffold157size70979.g2691.t1">
    <property type="protein sequence ID" value="PSAMB.scaffold157size70979.g2691.t1"/>
    <property type="gene ID" value="PSAMB.scaffold157size70979.g2691"/>
</dbReference>
<evidence type="ECO:0000256" key="6">
    <source>
        <dbReference type="SAM" id="MobiDB-lite"/>
    </source>
</evidence>
<sequence>MRDYLALSRLPGVLDSPVFATSADGSESILVRVDNKQPYYVLVDHVDGSQTKLTCVDTTHYSELLLEDSEHFGILISDRVIFSLVRKRQNGEYCLIEFLIDDSTKQLTIQTTHQLGVQRHGRTCADLQQYGNYIYVIIWWHEEGNDGRRNERKTTTGFHVLRFERGSTKHVLAANKTVDGKWFAPFVSEGALIFVSCVNMCIISLTEAGRSPEHVSLTSYSETTPSSEVHMSTPRSLNRLAYYYVFDPISNMGQIWTLGQEKAKWRWKETSLRLKSHALSSCTQITITASDIAFLHGRCADATCASQAHIYQLDLTKRPQWDHTEEKLIGSGGYAYVYAIKANYGGGVQDYAMKLLKKELLENADELTQKKLLLLTISEARRVKSLSHPSIARCFGFYFELDRVVTVMELFDGSLRYLKLLKDKNGRQKCLTVSEMISILVQLMEAVFYLHNCPKPIIHRDIKCDNILIDSFGNAKLSDFGLGRELKLTKDLQTRFSCAPREATGTTHWMAPEVHEKQRYGRKTDIWSIGCTCVEMLTGNPPHHYIPESDYRAKLLRNELSFNPQDLIPPDAQTPEVVQLLEKMLFYNINSNFQRGSPHRPSKRMSFKSVKNKIVSKVSSYADSREQRENKSKNKNKNDEQKGVMERANACEILADVRIVKLDADRKKRYKEIDDWYAKELGTIENFRNTGKESEVMLEEEEIFDC</sequence>
<dbReference type="SMART" id="SM00220">
    <property type="entry name" value="S_TKc"/>
    <property type="match status" value="1"/>
</dbReference>
<dbReference type="Gene3D" id="3.30.200.20">
    <property type="entry name" value="Phosphorylase Kinase, domain 1"/>
    <property type="match status" value="1"/>
</dbReference>
<dbReference type="Proteomes" id="UP000887566">
    <property type="component" value="Unplaced"/>
</dbReference>
<keyword evidence="4 5" id="KW-0067">ATP-binding</keyword>
<dbReference type="Gene3D" id="1.10.510.10">
    <property type="entry name" value="Transferase(Phosphotransferase) domain 1"/>
    <property type="match status" value="1"/>
</dbReference>
<keyword evidence="8" id="KW-1185">Reference proteome</keyword>
<dbReference type="InterPro" id="IPR000719">
    <property type="entry name" value="Prot_kinase_dom"/>
</dbReference>
<keyword evidence="3" id="KW-0418">Kinase</keyword>
<name>A0A914V665_9BILA</name>
<reference evidence="9" key="1">
    <citation type="submission" date="2022-11" db="UniProtKB">
        <authorList>
            <consortium name="WormBaseParasite"/>
        </authorList>
    </citation>
    <scope>IDENTIFICATION</scope>
</reference>
<dbReference type="PROSITE" id="PS00107">
    <property type="entry name" value="PROTEIN_KINASE_ATP"/>
    <property type="match status" value="1"/>
</dbReference>
<dbReference type="InterPro" id="IPR017441">
    <property type="entry name" value="Protein_kinase_ATP_BS"/>
</dbReference>
<protein>
    <submittedName>
        <fullName evidence="9">Protein kinase domain-containing protein</fullName>
    </submittedName>
</protein>
<keyword evidence="1" id="KW-0808">Transferase</keyword>
<dbReference type="PANTHER" id="PTHR48016:SF56">
    <property type="entry name" value="MAPKK KINASE"/>
    <property type="match status" value="1"/>
</dbReference>
<keyword evidence="2 5" id="KW-0547">Nucleotide-binding</keyword>